<keyword evidence="3" id="KW-0472">Membrane</keyword>
<feature type="region of interest" description="Disordered" evidence="2">
    <location>
        <begin position="548"/>
        <end position="609"/>
    </location>
</feature>
<keyword evidence="1" id="KW-0175">Coiled coil</keyword>
<feature type="compositionally biased region" description="Basic and acidic residues" evidence="2">
    <location>
        <begin position="482"/>
        <end position="495"/>
    </location>
</feature>
<protein>
    <submittedName>
        <fullName evidence="4">11972_t:CDS:1</fullName>
    </submittedName>
</protein>
<evidence type="ECO:0000313" key="5">
    <source>
        <dbReference type="Proteomes" id="UP000789901"/>
    </source>
</evidence>
<sequence length="700" mass="80217">MNQSPSKRDGQLPSDEQKETEKLANNEHISLKTQLEQMFAPFDKSGLGRIASQDLFKIIETFESEQKTILLKDEDRSSLQLFCEQNPDMEVSVDDVLQLVTKLKTPQLNVTASPSPSSNNVSEPPKKIKFGGSLRPNPHRSRTHKNTESLYNTETDREESYGSSSMSTTARSNRRMSSNYYDSHSGVLGSSFSKPHYDTSDDHEMSFEGSGGFDEVSSLLPQTTDDPAVQLSRLYRHTVDLTKRLKESERHLASVARQHEDRIEELQHKLEETKADLVAKKREIQDHKNKEKTNIHQITALEGEVQRIGKDLSGQMQLYHQLKRQYEEQREEAEKLKDLVKIKEEELHNTQRNLNYMSSEEKKWLDNRERLEHALSKLEQDLASAQASEIALEEQRNENMHLKETIDKLKLDLEEIRTGRAKRYPLYLYNLLGELADTALASISEEQQGSDSNTDDLRRSNKELRLHNKTNDVEPSYSQHGGEVEKSRGADDHARRSNSQRSVRRQITDSGNVSRNSTGSRDVESQYQILSSELGVQYALIEGILRNRDLPSPHDRRDRQIRNSLDGDSADLRRLSRQSSSRKNRRKANHVAEIEPPSERADTQNNQSSRALVTRNSDMNVAQRNAMVNNTVTIALYTLVIYFFGIITSVFVLDNNQGPAYSDWLPYEVVKDDSWTARSMEIILYWVENLLNDGNMRVPT</sequence>
<name>A0ABM8W2Y4_GIGMA</name>
<evidence type="ECO:0000256" key="2">
    <source>
        <dbReference type="SAM" id="MobiDB-lite"/>
    </source>
</evidence>
<reference evidence="4 5" key="1">
    <citation type="submission" date="2021-06" db="EMBL/GenBank/DDBJ databases">
        <authorList>
            <person name="Kallberg Y."/>
            <person name="Tangrot J."/>
            <person name="Rosling A."/>
        </authorList>
    </citation>
    <scope>NUCLEOTIDE SEQUENCE [LARGE SCALE GENOMIC DNA]</scope>
    <source>
        <strain evidence="4 5">120-4 pot B 10/14</strain>
    </source>
</reference>
<feature type="compositionally biased region" description="Polar residues" evidence="2">
    <location>
        <begin position="161"/>
        <end position="178"/>
    </location>
</feature>
<feature type="compositionally biased region" description="Basic and acidic residues" evidence="2">
    <location>
        <begin position="1"/>
        <end position="25"/>
    </location>
</feature>
<feature type="coiled-coil region" evidence="1">
    <location>
        <begin position="256"/>
        <end position="412"/>
    </location>
</feature>
<feature type="compositionally biased region" description="Basic and acidic residues" evidence="2">
    <location>
        <begin position="548"/>
        <end position="561"/>
    </location>
</feature>
<feature type="region of interest" description="Disordered" evidence="2">
    <location>
        <begin position="444"/>
        <end position="524"/>
    </location>
</feature>
<organism evidence="4 5">
    <name type="scientific">Gigaspora margarita</name>
    <dbReference type="NCBI Taxonomy" id="4874"/>
    <lineage>
        <taxon>Eukaryota</taxon>
        <taxon>Fungi</taxon>
        <taxon>Fungi incertae sedis</taxon>
        <taxon>Mucoromycota</taxon>
        <taxon>Glomeromycotina</taxon>
        <taxon>Glomeromycetes</taxon>
        <taxon>Diversisporales</taxon>
        <taxon>Gigasporaceae</taxon>
        <taxon>Gigaspora</taxon>
    </lineage>
</organism>
<feature type="compositionally biased region" description="Basic and acidic residues" evidence="2">
    <location>
        <begin position="590"/>
        <end position="602"/>
    </location>
</feature>
<gene>
    <name evidence="4" type="ORF">GMARGA_LOCUS2693</name>
</gene>
<evidence type="ECO:0000256" key="1">
    <source>
        <dbReference type="SAM" id="Coils"/>
    </source>
</evidence>
<keyword evidence="3" id="KW-1133">Transmembrane helix</keyword>
<dbReference type="Proteomes" id="UP000789901">
    <property type="component" value="Unassembled WGS sequence"/>
</dbReference>
<feature type="transmembrane region" description="Helical" evidence="3">
    <location>
        <begin position="634"/>
        <end position="653"/>
    </location>
</feature>
<keyword evidence="3" id="KW-0812">Transmembrane</keyword>
<dbReference type="EMBL" id="CAJVQB010000876">
    <property type="protein sequence ID" value="CAG8511257.1"/>
    <property type="molecule type" value="Genomic_DNA"/>
</dbReference>
<feature type="compositionally biased region" description="Polar residues" evidence="2">
    <location>
        <begin position="508"/>
        <end position="524"/>
    </location>
</feature>
<feature type="region of interest" description="Disordered" evidence="2">
    <location>
        <begin position="108"/>
        <end position="178"/>
    </location>
</feature>
<evidence type="ECO:0000256" key="3">
    <source>
        <dbReference type="SAM" id="Phobius"/>
    </source>
</evidence>
<feature type="compositionally biased region" description="Basic and acidic residues" evidence="2">
    <location>
        <begin position="455"/>
        <end position="472"/>
    </location>
</feature>
<accession>A0ABM8W2Y4</accession>
<proteinExistence type="predicted"/>
<feature type="compositionally biased region" description="Basic residues" evidence="2">
    <location>
        <begin position="580"/>
        <end position="589"/>
    </location>
</feature>
<feature type="region of interest" description="Disordered" evidence="2">
    <location>
        <begin position="1"/>
        <end position="28"/>
    </location>
</feature>
<keyword evidence="5" id="KW-1185">Reference proteome</keyword>
<evidence type="ECO:0000313" key="4">
    <source>
        <dbReference type="EMBL" id="CAG8511257.1"/>
    </source>
</evidence>
<comment type="caution">
    <text evidence="4">The sequence shown here is derived from an EMBL/GenBank/DDBJ whole genome shotgun (WGS) entry which is preliminary data.</text>
</comment>
<feature type="compositionally biased region" description="Low complexity" evidence="2">
    <location>
        <begin position="113"/>
        <end position="123"/>
    </location>
</feature>